<feature type="coiled-coil region" evidence="1">
    <location>
        <begin position="206"/>
        <end position="237"/>
    </location>
</feature>
<dbReference type="Gene3D" id="1.20.58.830">
    <property type="match status" value="5"/>
</dbReference>
<dbReference type="Proteomes" id="UP000054562">
    <property type="component" value="Unassembled WGS sequence"/>
</dbReference>
<dbReference type="InterPro" id="IPR042202">
    <property type="entry name" value="Duffy-ag-bd_sf"/>
</dbReference>
<organism evidence="9 10">
    <name type="scientific">Plasmodium falciparum IGH-CR14</name>
    <dbReference type="NCBI Taxonomy" id="580059"/>
    <lineage>
        <taxon>Eukaryota</taxon>
        <taxon>Sar</taxon>
        <taxon>Alveolata</taxon>
        <taxon>Apicomplexa</taxon>
        <taxon>Aconoidasida</taxon>
        <taxon>Haemosporida</taxon>
        <taxon>Plasmodiidae</taxon>
        <taxon>Plasmodium</taxon>
        <taxon>Plasmodium (Laverania)</taxon>
    </lineage>
</organism>
<feature type="compositionally biased region" description="Basic and acidic residues" evidence="2">
    <location>
        <begin position="1266"/>
        <end position="1277"/>
    </location>
</feature>
<dbReference type="Pfam" id="PF03011">
    <property type="entry name" value="PFEMP"/>
    <property type="match status" value="2"/>
</dbReference>
<feature type="region of interest" description="Disordered" evidence="2">
    <location>
        <begin position="1266"/>
        <end position="1332"/>
    </location>
</feature>
<dbReference type="Pfam" id="PF18562">
    <property type="entry name" value="CIDR1_gamma"/>
    <property type="match status" value="1"/>
</dbReference>
<evidence type="ECO:0000313" key="10">
    <source>
        <dbReference type="Proteomes" id="UP000054562"/>
    </source>
</evidence>
<dbReference type="InterPro" id="IPR029210">
    <property type="entry name" value="PfEMP1_NTS"/>
</dbReference>
<dbReference type="GO" id="GO:0016020">
    <property type="term" value="C:membrane"/>
    <property type="evidence" value="ECO:0007669"/>
    <property type="project" value="InterPro"/>
</dbReference>
<feature type="domain" description="Plasmodium falciparum erythrocyte membrane protein 1 acidic terminal segment" evidence="5">
    <location>
        <begin position="2545"/>
        <end position="3024"/>
    </location>
</feature>
<evidence type="ECO:0000256" key="1">
    <source>
        <dbReference type="SAM" id="Coils"/>
    </source>
</evidence>
<feature type="domain" description="Cysteine-rich interdomain region 1 gamma" evidence="7">
    <location>
        <begin position="2228"/>
        <end position="2278"/>
    </location>
</feature>
<feature type="compositionally biased region" description="Gly residues" evidence="2">
    <location>
        <begin position="1"/>
        <end position="16"/>
    </location>
</feature>
<dbReference type="Gene3D" id="1.20.1310.20">
    <property type="entry name" value="Duffy-antigen binding domain"/>
    <property type="match status" value="4"/>
</dbReference>
<dbReference type="GO" id="GO:0046789">
    <property type="term" value="F:host cell surface receptor binding"/>
    <property type="evidence" value="ECO:0007669"/>
    <property type="project" value="InterPro"/>
</dbReference>
<feature type="domain" description="Duffy-binding-like" evidence="3">
    <location>
        <begin position="2295"/>
        <end position="2438"/>
    </location>
</feature>
<feature type="region of interest" description="Disordered" evidence="2">
    <location>
        <begin position="1739"/>
        <end position="1780"/>
    </location>
</feature>
<evidence type="ECO:0000259" key="8">
    <source>
        <dbReference type="Pfam" id="PF22672"/>
    </source>
</evidence>
<dbReference type="Pfam" id="PF15447">
    <property type="entry name" value="NTS"/>
    <property type="match status" value="1"/>
</dbReference>
<feature type="compositionally biased region" description="Basic and acidic residues" evidence="2">
    <location>
        <begin position="1755"/>
        <end position="1766"/>
    </location>
</feature>
<evidence type="ECO:0000259" key="5">
    <source>
        <dbReference type="Pfam" id="PF15445"/>
    </source>
</evidence>
<dbReference type="FunFam" id="1.20.58.1930:FF:000001">
    <property type="entry name" value="Erythrocyte membrane protein 1, PfEMP1"/>
    <property type="match status" value="1"/>
</dbReference>
<dbReference type="Pfam" id="PF05424">
    <property type="entry name" value="Duffy_binding"/>
    <property type="match status" value="4"/>
</dbReference>
<evidence type="ECO:0000259" key="4">
    <source>
        <dbReference type="Pfam" id="PF05424"/>
    </source>
</evidence>
<reference evidence="10" key="2">
    <citation type="submission" date="2015-07" db="EMBL/GenBank/DDBJ databases">
        <title>The genome sequence of Plasmodium falciparum IGH-CR14.</title>
        <authorList>
            <consortium name="The Broad Institute Genome Sequencing Platform"/>
            <person name="Volkman S.K."/>
            <person name="Neafsey D.E."/>
            <person name="Dash A.P."/>
            <person name="Chitnis C.E."/>
            <person name="Hartl D.L."/>
            <person name="Young S.K."/>
            <person name="Kodira C.D."/>
            <person name="Zeng Q."/>
            <person name="Koehrsen M."/>
            <person name="Godfrey P."/>
            <person name="Alvarado L."/>
            <person name="Berlin A."/>
            <person name="Borenstein D."/>
            <person name="Chen Z."/>
            <person name="Engels R."/>
            <person name="Freedman E."/>
            <person name="Gellesch M."/>
            <person name="Goldberg J."/>
            <person name="Griggs A."/>
            <person name="Gujja S."/>
            <person name="Heiman D."/>
            <person name="Hepburn T."/>
            <person name="Howarth C."/>
            <person name="Jen D."/>
            <person name="Larson L."/>
            <person name="Lewis B."/>
            <person name="Mehta T."/>
            <person name="Park D."/>
            <person name="Pearson M."/>
            <person name="Roberts A."/>
            <person name="Saif S."/>
            <person name="Shea T."/>
            <person name="Shenoy N."/>
            <person name="Sisk P."/>
            <person name="Stolte C."/>
            <person name="Sykes S."/>
            <person name="Walk T."/>
            <person name="White J."/>
            <person name="Yandava C."/>
            <person name="Wirth D.F."/>
            <person name="Nusbaum C."/>
            <person name="Birren B."/>
        </authorList>
    </citation>
    <scope>NUCLEOTIDE SEQUENCE [LARGE SCALE GENOMIC DNA]</scope>
    <source>
        <strain evidence="10">IGH-CR14</strain>
    </source>
</reference>
<dbReference type="InterPro" id="IPR054595">
    <property type="entry name" value="DBL_C"/>
</dbReference>
<dbReference type="Pfam" id="PF15445">
    <property type="entry name" value="ATS"/>
    <property type="match status" value="1"/>
</dbReference>
<dbReference type="InterPro" id="IPR044932">
    <property type="entry name" value="PfEMP1_ATS_sf"/>
</dbReference>
<feature type="domain" description="Plasmodium falciparum erythrocyte membrane protein-1 N-terminal segment" evidence="6">
    <location>
        <begin position="22"/>
        <end position="57"/>
    </location>
</feature>
<dbReference type="FunFam" id="1.10.1900.40:FF:000002">
    <property type="entry name" value="Erythrocyte membrane protein 1, PfEMP1"/>
    <property type="match status" value="1"/>
</dbReference>
<feature type="compositionally biased region" description="Acidic residues" evidence="2">
    <location>
        <begin position="1299"/>
        <end position="1322"/>
    </location>
</feature>
<evidence type="ECO:0000259" key="3">
    <source>
        <dbReference type="Pfam" id="PF03011"/>
    </source>
</evidence>
<evidence type="ECO:0000259" key="6">
    <source>
        <dbReference type="Pfam" id="PF15447"/>
    </source>
</evidence>
<keyword evidence="1" id="KW-0175">Coiled coil</keyword>
<evidence type="ECO:0000259" key="7">
    <source>
        <dbReference type="Pfam" id="PF18562"/>
    </source>
</evidence>
<feature type="domain" description="Duffy-antigen binding" evidence="4">
    <location>
        <begin position="1371"/>
        <end position="1528"/>
    </location>
</feature>
<feature type="domain" description="Duffy-binding-like" evidence="8">
    <location>
        <begin position="326"/>
        <end position="485"/>
    </location>
</feature>
<dbReference type="InterPro" id="IPR004258">
    <property type="entry name" value="DBL"/>
</dbReference>
<feature type="region of interest" description="Disordered" evidence="2">
    <location>
        <begin position="2460"/>
        <end position="2539"/>
    </location>
</feature>
<feature type="region of interest" description="Disordered" evidence="2">
    <location>
        <begin position="1"/>
        <end position="21"/>
    </location>
</feature>
<name>A0A0L1I3C4_PLAFA</name>
<feature type="compositionally biased region" description="Basic and acidic residues" evidence="2">
    <location>
        <begin position="2501"/>
        <end position="2512"/>
    </location>
</feature>
<dbReference type="Gene3D" id="1.10.1900.40">
    <property type="entry name" value="Acidic terminal segments, variant surface antigen of PfEMP1"/>
    <property type="match status" value="2"/>
</dbReference>
<gene>
    <name evidence="9" type="ORF">PFMG_00324</name>
</gene>
<reference evidence="10" key="1">
    <citation type="submission" date="2015-07" db="EMBL/GenBank/DDBJ databases">
        <title>Annotation of Plasmodium falciparum IGH-CR14.</title>
        <authorList>
            <consortium name="The Broad Institute Genome Sequencing Platform"/>
            <person name="Volkman S.K."/>
            <person name="Neafsey D.E."/>
            <person name="Dash A.P."/>
            <person name="Chitnis C.E."/>
            <person name="Hartl D.L."/>
            <person name="Young S.K."/>
            <person name="Zeng Q."/>
            <person name="Koehrsen M."/>
            <person name="Alvarado L."/>
            <person name="Berlin A."/>
            <person name="Borenstein D."/>
            <person name="Chapman S.B."/>
            <person name="Chen Z."/>
            <person name="Engels R."/>
            <person name="Freedman E."/>
            <person name="Gellesch M."/>
            <person name="Goldberg J."/>
            <person name="Griggs A."/>
            <person name="Gujja S."/>
            <person name="Heilman E.R."/>
            <person name="Heiman D.I."/>
            <person name="Howarth C."/>
            <person name="Jen D."/>
            <person name="Larson L."/>
            <person name="Mehta T."/>
            <person name="Neiman D."/>
            <person name="Park D."/>
            <person name="Pearson M."/>
            <person name="Roberts A."/>
            <person name="Saif S."/>
            <person name="Shea T."/>
            <person name="Shenoy N."/>
            <person name="Sisk P."/>
            <person name="Stolte C."/>
            <person name="Sykes S."/>
            <person name="Walk T."/>
            <person name="White J."/>
            <person name="Yandava C."/>
            <person name="Haas B."/>
            <person name="Henn M.R."/>
            <person name="Nusbaum C."/>
            <person name="Birren B."/>
        </authorList>
    </citation>
    <scope>NUCLEOTIDE SEQUENCE [LARGE SCALE GENOMIC DNA]</scope>
    <source>
        <strain evidence="10">IGH-CR14</strain>
    </source>
</reference>
<feature type="compositionally biased region" description="Polar residues" evidence="2">
    <location>
        <begin position="1814"/>
        <end position="1825"/>
    </location>
</feature>
<sequence>MAPPGGHGASGGGGGDGIDHQSAKHLLDSIGEKVHKKVHSEADAKKYKDELKGQLSQVSVKLETVNSNDTCNLVQKYYEHTNGDGKGKRYPCKGLSAINVERFSDTLGGQCTDSKMRRDGIGACAPYRRLHLCHHNLESIDTTSTTHDLLLEVCMAAYYEGDSIKTPYPKHERTNEGTASQLCTVLARSFADIGDIIRGRDPFYGNTHESKQREKLEENLQKIFKQIHDNLKDKEAEKHYKGDTDKNYYKLREYWWALNRQDVWKAITCGAGGSQYFRGTCGDGNSQSQATKQCRCSDKSKAVNGEVNIVPTYFDYVPQFLRWFEEWAEDFCRLRKHKLENAKSKCREQVKDSKKLYCDLNRYDCEQTASGKHVFFEEDVCKDCHFSCARFVKWIDNQKLEFLKQKKKYGTEISDGGAGGKGRTRKKRSTKSETYEGYDKDFYDILKKSAYNNVDKFLEKLNDEDVCKKNNEIEEGGKIDFKEVKSSSGKNSSGDINNKTFYRTTYCEACPWCGAEKVNGQNGKWKWEAKKGECAKEVTKEYNEHNTTTIPVLTPEEGQSGILKKYSKFCKNGANGEKSAPGKNDNQIVTWQCYYDKDEPNSKNNNNCVEGTWDTFTQGKKVKPYNPFFWDWVHDMLHDSVEWKTELDNCINNESKPCKKNNCNDKCKCYESWVQQKKTEWEKIVQHFKNQTDIREEGLLAGFMKHDIILEQVLKDGNLLQNIKDTHVDADDIERIEALLEKEKKKTEGTPGGAPGTEQKSIIVELLKHEGEEAEKCKENNAPEKCQPKKLKNPCSGESGNKLYPVLAEKVAQILQGEVRAKMLERSGDNGESKLKADATKGEYTKEGKGENLNSTFCNINETYSNSTEYSEKPCGGKDNAGERFQVGTEWQTGTDVQMSHTDLYLPPRREHMCTSNLEKLNVGDVTNNGNVNDTFLGNVLLAANYEAKKIKDVYQENKHSSGQNEKNGLNNEKTVCRAMKYSFADIGDIIKGTDLWDANGDATGVQNNLKDIFSKITEELKKQHPDKFNDNDKYVNDNEGKHTQLRSDWWEANRDQVWEAMKCKTKSHPTIKCDKESTPLDDYIPQRLRWMTEWAEWYCKAQKKEYDELMGKCGICMSMNNGNGGQGCTSGDVDSVKKCKTCKAACEKYKEEINKWKKQWNTMSYKYLTSYWQAKKPHAGFSFHGAGADYEQMVDFLTPIHKASIASSRKGVEPTTSPYETAAGYIHQELGKTVGCDTQTQFCKEKNGITSSGTENKDYVFREKPKDHDEACECKPPKPTGGRGPGARSADTDGHDDDKDDEGADSEGDEEEEEEEEEEEDPQCKTVNDILSTDDRTKQVGQCNAKIKNINEGYPDWTCVNSKFENNEDGPCMPPRRQKLCLYYLKELKDHTENDLREAFIRTAAAETFLSWQYYKIKNGADAKQLDNGTIPEEFLRSMYFTYGDYRDICLDKDISKKSPGSDVNTAKTNIDNVFKSAESRETWWNENGPKIWEGMLCALTNGVNETKKKKYILEKYEHNKVTTKGNQTLEKFAEKPQFLRWMIEWGEEFCRERQKKENIIKDACNEKNSTQQCNDVNHPCNKACRAYQEYVENKKKEFLGQTTKFVRDANLENADPEYNDYKLKEGPSKQGNEYLLEKCDKRKCDCMQGNVRSYEPKDAPFGKYSSTTLKLCDCTGGIHKPEASPARPPPPPAPVVTVDVCPIVKTALTTPGNLTQACSLKYVTGKNYGWKCVSSGVSTTTSGDQKATGSEGSDAKGRHRREADPATSSDNKGGLCIPPRRRKLYVGKLHDWASGNTQAGGGETTEAKSQETSETSSAGGQKTPSDKLRTAFIQSAAVETFFLWDRYKQEKKKPQNGLVGGVSLHSQEGSPEDDPQIKLNGGDIPDDFLRQMFYTLGDYRDICVDNVPSGIDTVSASGDNPTNKVTMKEISDKIKEMLKKQSGEQPPPDKNPGQTPQEWWKANGEHIWKGMLCALTYTDSEQKGGTPQKVEAANGTDLFQKLKTQYEYNTVTLKEDESGAKSTDPTRLSEFVKRPFYFRWLQEWGEEFCATRKRMLEQVEKNCTQDGDKQYSGFGENCKDQLSDDPSNFPDLGYSCPKSCRLYKKWIEKKKEEFTEQENAYDGQKTKCKEESGGGVNGFCETLQENAAQFLERLGPCKKDNSEDNGNDKLNFSQPNQTFKEAHSCAPCSQFKINCNNSHCKVDQVNTCKNNKITAENIQNKTNGNGNIEMLVSDNNSNGFEHDLKEACQHANIFKGIRKDVWKCGKVCGYVVCKPVKVDGIENQNKIITIRGLVEHWVHNFLEDYNRIRKKLKACMKNGKGSTCTSDCGKKCDCVKEWIGKKRAEWETIRGRFNEQYKNETDEYFNVKSFLETLIPQIAVTDVQNKIIKLSKFDNPCGCSFEANSQNKNGHKDAIDCMLKKLKDKIDECKDKHSGNQQQPCQESPPELDEEDLLLEETENQVEQPNICPQLPKPQAEDEHACKTDAPQPDVKEEEEEKKEEKDKGNDQEGRAPPPPATDTRPVPSPLPPQADEPFDPTILQTTIPLGIALALGSIAFLFLKKKTKSSVANLFQILQIPKGDHDIPTLKSKNRYIPYRSGTYKGKTYIYMEGDSSGDEKYAFMSDTTDITSSESEYEEMDINDIYAPRAPKYKTLIEVVLEPSKRDIQSDDIPNNDIHMNKFTDDEWNKLKKDFISNMLQNTQNTEPNILRDNVDNNTNTTMSRDNMEEKPFIMSIHDRNLFSGEEISYNVNMVNSMNDIPMSGKNDVYSGIDLINDSLNSDQHIDIYDEVLKRKENELFGTNNTKKNTSTNSASKLTNSDPITNQLELFHKWLDRHRHMCDQWNKNKKEELLDELKEEWNKENNNSSAKTYNSDNKPSHNHVLNTDVSIQIDMDNLKPKNEFTNMDTNPDKSTMDTILDDLEKYNEPYYYDFYKDDIYYDVNDDDKTSMDNNNNLVDKNNPVDSNNSTYNHRNPADINKNFVDKNNQNQHPIEKPTKIQIEMNINNGELVKEKYPISDIWNI</sequence>
<feature type="domain" description="Duffy-antigen binding" evidence="4">
    <location>
        <begin position="1776"/>
        <end position="2001"/>
    </location>
</feature>
<feature type="domain" description="Duffy-binding-like" evidence="3">
    <location>
        <begin position="628"/>
        <end position="782"/>
    </location>
</feature>
<dbReference type="SUPFAM" id="SSF140924">
    <property type="entry name" value="Duffy binding domain-like"/>
    <property type="match status" value="6"/>
</dbReference>
<dbReference type="PANTHER" id="PTHR42264">
    <property type="entry name" value="EPHRIN_REC_LIKE DOMAIN-CONTAINING PROTEIN"/>
    <property type="match status" value="1"/>
</dbReference>
<dbReference type="FunFam" id="1.20.58.830:FF:000003">
    <property type="entry name" value="Erythrocyte membrane protein 1, PfEMP1"/>
    <property type="match status" value="1"/>
</dbReference>
<evidence type="ECO:0000256" key="2">
    <source>
        <dbReference type="SAM" id="MobiDB-lite"/>
    </source>
</evidence>
<feature type="region of interest" description="Disordered" evidence="2">
    <location>
        <begin position="2431"/>
        <end position="2450"/>
    </location>
</feature>
<dbReference type="EMBL" id="GG664971">
    <property type="protein sequence ID" value="KNG74136.1"/>
    <property type="molecule type" value="Genomic_DNA"/>
</dbReference>
<accession>A0A0L1I3C4</accession>
<feature type="region of interest" description="Disordered" evidence="2">
    <location>
        <begin position="1855"/>
        <end position="1880"/>
    </location>
</feature>
<evidence type="ECO:0000313" key="9">
    <source>
        <dbReference type="EMBL" id="KNG74136.1"/>
    </source>
</evidence>
<feature type="domain" description="Duffy-antigen binding" evidence="4">
    <location>
        <begin position="122"/>
        <end position="322"/>
    </location>
</feature>
<feature type="domain" description="Duffy-binding-like" evidence="8">
    <location>
        <begin position="2045"/>
        <end position="2184"/>
    </location>
</feature>
<dbReference type="FunFam" id="1.20.1310.20:FF:000001">
    <property type="entry name" value="Erythrocyte membrane protein 1, PfEMP1"/>
    <property type="match status" value="1"/>
</dbReference>
<feature type="compositionally biased region" description="Pro residues" evidence="2">
    <location>
        <begin position="2514"/>
        <end position="2533"/>
    </location>
</feature>
<dbReference type="Pfam" id="PF22672">
    <property type="entry name" value="DBL_C"/>
    <property type="match status" value="2"/>
</dbReference>
<proteinExistence type="predicted"/>
<protein>
    <submittedName>
        <fullName evidence="9">Erythrocyte membrane protein 1 var IT-ICAM</fullName>
    </submittedName>
</protein>
<dbReference type="Gene3D" id="1.20.58.1930">
    <property type="match status" value="1"/>
</dbReference>
<dbReference type="InterPro" id="IPR029211">
    <property type="entry name" value="PfEMP1_ATS"/>
</dbReference>
<dbReference type="InterPro" id="IPR008602">
    <property type="entry name" value="Duffy-antigen-binding"/>
</dbReference>
<feature type="domain" description="Duffy-antigen binding" evidence="4">
    <location>
        <begin position="904"/>
        <end position="1090"/>
    </location>
</feature>
<dbReference type="InterPro" id="IPR041480">
    <property type="entry name" value="CIDR1_gamma"/>
</dbReference>
<feature type="region of interest" description="Disordered" evidence="2">
    <location>
        <begin position="1795"/>
        <end position="1829"/>
    </location>
</feature>